<keyword evidence="1" id="KW-0732">Signal</keyword>
<evidence type="ECO:0000256" key="1">
    <source>
        <dbReference type="SAM" id="SignalP"/>
    </source>
</evidence>
<dbReference type="Proteomes" id="UP000322165">
    <property type="component" value="Unassembled WGS sequence"/>
</dbReference>
<dbReference type="AlphaFoldDB" id="A0A5B2ZDV1"/>
<sequence length="299" mass="32642">MKPIAPCLLSLLLLLPAAVPAARWSEPEIAGLVTRAEVDEISGLAASRTRPGHYWAINDSGNAAVLALLDGRGRFMGSVPAPVPNVDWEDLASFELDGRRYLLIADTGDNGGLRRELALQVLEEPRSLEQAPTLAWTVRFRWPDGPRDCEAVAVDPARGEILLVSKKRVPPELFRLPLRAEGLQVAELLGTLQGIPQPSAEDLARNPVYGRYRSQVTAADLGPDGRILAVLTYRAVHYLEREAGTGWAEALARPVQSLPMPWMPQAEAIAFSVDGRELRVASEQLPSPILRYRLKASGK</sequence>
<proteinExistence type="predicted"/>
<reference evidence="2 3" key="2">
    <citation type="submission" date="2019-09" db="EMBL/GenBank/DDBJ databases">
        <authorList>
            <person name="Mazur A."/>
        </authorList>
    </citation>
    <scope>NUCLEOTIDE SEQUENCE [LARGE SCALE GENOMIC DNA]</scope>
    <source>
        <strain evidence="2 3">3729k</strain>
    </source>
</reference>
<name>A0A5B2ZDV1_9GAMM</name>
<keyword evidence="3" id="KW-1185">Reference proteome</keyword>
<organism evidence="2 3">
    <name type="scientific">Arenimonas fontis</name>
    <dbReference type="NCBI Taxonomy" id="2608255"/>
    <lineage>
        <taxon>Bacteria</taxon>
        <taxon>Pseudomonadati</taxon>
        <taxon>Pseudomonadota</taxon>
        <taxon>Gammaproteobacteria</taxon>
        <taxon>Lysobacterales</taxon>
        <taxon>Lysobacteraceae</taxon>
        <taxon>Arenimonas</taxon>
    </lineage>
</organism>
<protein>
    <recommendedName>
        <fullName evidence="4">Phytase-like domain-containing protein</fullName>
    </recommendedName>
</protein>
<feature type="signal peptide" evidence="1">
    <location>
        <begin position="1"/>
        <end position="21"/>
    </location>
</feature>
<reference evidence="2 3" key="1">
    <citation type="submission" date="2019-09" db="EMBL/GenBank/DDBJ databases">
        <title>Arenimonas chukotkensis sp. nov., a bacterium isolated from Chukotka hot spring, Arctic region, Russia.</title>
        <authorList>
            <person name="Zayulina K.S."/>
            <person name="Prokofeva M.I."/>
            <person name="Elcheninov A.G."/>
            <person name="Novikov A."/>
            <person name="Kochetkova T.V."/>
            <person name="Kublanov I.V."/>
        </authorList>
    </citation>
    <scope>NUCLEOTIDE SEQUENCE [LARGE SCALE GENOMIC DNA]</scope>
    <source>
        <strain evidence="2 3">3729k</strain>
    </source>
</reference>
<evidence type="ECO:0008006" key="4">
    <source>
        <dbReference type="Google" id="ProtNLM"/>
    </source>
</evidence>
<evidence type="ECO:0000313" key="2">
    <source>
        <dbReference type="EMBL" id="KAA2286217.1"/>
    </source>
</evidence>
<feature type="chain" id="PRO_5022752885" description="Phytase-like domain-containing protein" evidence="1">
    <location>
        <begin position="22"/>
        <end position="299"/>
    </location>
</feature>
<dbReference type="EMBL" id="VUOD01000001">
    <property type="protein sequence ID" value="KAA2286217.1"/>
    <property type="molecule type" value="Genomic_DNA"/>
</dbReference>
<accession>A0A5B2ZDV1</accession>
<comment type="caution">
    <text evidence="2">The sequence shown here is derived from an EMBL/GenBank/DDBJ whole genome shotgun (WGS) entry which is preliminary data.</text>
</comment>
<evidence type="ECO:0000313" key="3">
    <source>
        <dbReference type="Proteomes" id="UP000322165"/>
    </source>
</evidence>
<gene>
    <name evidence="2" type="ORF">F0415_01600</name>
</gene>
<dbReference type="RefSeq" id="WP_149859438.1">
    <property type="nucleotide sequence ID" value="NZ_VUOD01000001.1"/>
</dbReference>